<reference evidence="2" key="1">
    <citation type="journal article" date="2019" name="Int. J. Syst. Evol. Microbiol.">
        <title>The Global Catalogue of Microorganisms (GCM) 10K type strain sequencing project: providing services to taxonomists for standard genome sequencing and annotation.</title>
        <authorList>
            <consortium name="The Broad Institute Genomics Platform"/>
            <consortium name="The Broad Institute Genome Sequencing Center for Infectious Disease"/>
            <person name="Wu L."/>
            <person name="Ma J."/>
        </authorList>
    </citation>
    <scope>NUCLEOTIDE SEQUENCE [LARGE SCALE GENOMIC DNA]</scope>
    <source>
        <strain evidence="2">TISTR 1906</strain>
    </source>
</reference>
<protein>
    <submittedName>
        <fullName evidence="1">Uncharacterized protein</fullName>
    </submittedName>
</protein>
<gene>
    <name evidence="1" type="ORF">ACFSW6_16325</name>
</gene>
<organism evidence="1 2">
    <name type="scientific">Comamonas terrae</name>
    <dbReference type="NCBI Taxonomy" id="673548"/>
    <lineage>
        <taxon>Bacteria</taxon>
        <taxon>Pseudomonadati</taxon>
        <taxon>Pseudomonadota</taxon>
        <taxon>Betaproteobacteria</taxon>
        <taxon>Burkholderiales</taxon>
        <taxon>Comamonadaceae</taxon>
        <taxon>Comamonas</taxon>
    </lineage>
</organism>
<evidence type="ECO:0000313" key="1">
    <source>
        <dbReference type="EMBL" id="MFD2755641.1"/>
    </source>
</evidence>
<dbReference type="Proteomes" id="UP001597463">
    <property type="component" value="Unassembled WGS sequence"/>
</dbReference>
<name>A0ABW5UPW1_9BURK</name>
<dbReference type="RefSeq" id="WP_157082126.1">
    <property type="nucleotide sequence ID" value="NZ_BCNT01000017.1"/>
</dbReference>
<sequence length="97" mass="10597">MTTYQCPLCATALQPSDRYPRHVCPDCAQRAQSPDGRRLEFFNLGLSGGYGARYADTGQPYDSHDCFIDGRLCHAGEARFGGIVIELADDARASPAR</sequence>
<proteinExistence type="predicted"/>
<keyword evidence="2" id="KW-1185">Reference proteome</keyword>
<evidence type="ECO:0000313" key="2">
    <source>
        <dbReference type="Proteomes" id="UP001597463"/>
    </source>
</evidence>
<dbReference type="EMBL" id="JBHUMV010000007">
    <property type="protein sequence ID" value="MFD2755641.1"/>
    <property type="molecule type" value="Genomic_DNA"/>
</dbReference>
<accession>A0ABW5UPW1</accession>
<comment type="caution">
    <text evidence="1">The sequence shown here is derived from an EMBL/GenBank/DDBJ whole genome shotgun (WGS) entry which is preliminary data.</text>
</comment>